<organism evidence="1 2">
    <name type="scientific">Planctomicrobium piriforme</name>
    <dbReference type="NCBI Taxonomy" id="1576369"/>
    <lineage>
        <taxon>Bacteria</taxon>
        <taxon>Pseudomonadati</taxon>
        <taxon>Planctomycetota</taxon>
        <taxon>Planctomycetia</taxon>
        <taxon>Planctomycetales</taxon>
        <taxon>Planctomycetaceae</taxon>
        <taxon>Planctomicrobium</taxon>
    </lineage>
</organism>
<dbReference type="Gene3D" id="3.30.460.40">
    <property type="match status" value="1"/>
</dbReference>
<dbReference type="RefSeq" id="WP_092049448.1">
    <property type="nucleotide sequence ID" value="NZ_FOQD01000006.1"/>
</dbReference>
<name>A0A1I3FXH2_9PLAN</name>
<dbReference type="AlphaFoldDB" id="A0A1I3FXH2"/>
<sequence length="190" mass="21450">MGPSELLKLVVQELDRLELHYFVTGSMATIAYGEPRFTNDIDIVIQLPISNTDQFCASFPPPDFYCSPAAAREAVLKQRQFNIIHPASGLKIDVMIPADTEFNQSRMDRRVHIRGSDEFAAWFASPEDVILKKLLYYQEGGSEKHVRDILGVLKVRGSQIDLAYLSHWAQKLGVISEWSSIQELQTKVAP</sequence>
<gene>
    <name evidence="1" type="ORF">SAMN05421753_10676</name>
</gene>
<accession>A0A1I3FXH2</accession>
<dbReference type="SUPFAM" id="SSF81301">
    <property type="entry name" value="Nucleotidyltransferase"/>
    <property type="match status" value="1"/>
</dbReference>
<dbReference type="EMBL" id="FOQD01000006">
    <property type="protein sequence ID" value="SFI15885.1"/>
    <property type="molecule type" value="Genomic_DNA"/>
</dbReference>
<proteinExistence type="predicted"/>
<dbReference type="STRING" id="1576369.SAMN05421753_10676"/>
<protein>
    <recommendedName>
        <fullName evidence="3">Nucleotidyl transferase AbiEii toxin, Type IV TA system</fullName>
    </recommendedName>
</protein>
<keyword evidence="2" id="KW-1185">Reference proteome</keyword>
<dbReference type="Proteomes" id="UP000199518">
    <property type="component" value="Unassembled WGS sequence"/>
</dbReference>
<dbReference type="OrthoDB" id="1551055at2"/>
<dbReference type="InterPro" id="IPR043519">
    <property type="entry name" value="NT_sf"/>
</dbReference>
<reference evidence="2" key="1">
    <citation type="submission" date="2016-10" db="EMBL/GenBank/DDBJ databases">
        <authorList>
            <person name="Varghese N."/>
            <person name="Submissions S."/>
        </authorList>
    </citation>
    <scope>NUCLEOTIDE SEQUENCE [LARGE SCALE GENOMIC DNA]</scope>
    <source>
        <strain evidence="2">DSM 26348</strain>
    </source>
</reference>
<evidence type="ECO:0000313" key="2">
    <source>
        <dbReference type="Proteomes" id="UP000199518"/>
    </source>
</evidence>
<evidence type="ECO:0000313" key="1">
    <source>
        <dbReference type="EMBL" id="SFI15885.1"/>
    </source>
</evidence>
<evidence type="ECO:0008006" key="3">
    <source>
        <dbReference type="Google" id="ProtNLM"/>
    </source>
</evidence>